<proteinExistence type="predicted"/>
<sequence length="898" mass="93778">MKTYSFLLFFLLLFGISAQGQIKIGDNPQNIAPGSVLELESSTRALVITRISTAQMNAIVPLQGALIYNTDSNCIHYYNGTQWLNLCDALTNSGNISLEDNGDGTYTFTNADQNTTIILNTTNTSFLLENGNLVLTDSNNSSLTVALDSININTFSSDSTIAISKTNNNYDFKVAEINGTHIQDRSITREDISGTAINGGFHIQNRSITAIKMQAGLLNDVLQTQIAGNPPQPTAVWAPLNSSNILGQNLEVGDSSITIEGGTGATLLTARVRVSDNGITTEKIGTQGILDANKILGTDANGDPEWQDAATTAASLGQNVISSNGSISGVMDNAALVGMDLQVNVDGTTIEIDPTNGLQIRDDAITSEKIADFQVGTPHIAFNSVNSDILLDGHVTLSKLADGGSAGQLMRWDGNEWLLVGESDLIVTETDGIIGNEITGATNSTLIRSGDGDNISPYTLAVNTDGITSIEILDNTITDIDISPSAAILGTKIDPNFGALPVSTTGTLTSGNTTVNGTLEITGQTTINSGINATLLPLDRGAPDQVLTTDGAGAANWQSLPVDNNTTYTPGEALTLVGTVFSVADDQITSEKITDTTIEDIDISPSAAIQGTKIDPNFGALPVSTTGTLASGNTTVNGTLEIVGQTTINNGPASTTLPTDRGIANQVLTTDGAGTATWASPTTTIAGTSGSIFFASDDGSGSGSPIENNSEIFWDATDNRLGVGTSSPSHKLQVVGAIRGSAILNANGTSSLPSYRFAEDLSTGMYRSAGPIGWLRFATNNNEAITIDPNQRVGIGSPTPNSTLHTGGSFATNIRIDNSITVVITDSDHTVIVNTGVTTIQLPTPSSDNIGRIYIIKNISSINISITDYLNSNGLNETDVFPGVTQLQSDGSNWQQIN</sequence>
<dbReference type="STRING" id="558155.SAMN04487911_11316"/>
<gene>
    <name evidence="1" type="ORF">SAMN04487911_11316</name>
</gene>
<protein>
    <submittedName>
        <fullName evidence="1">Uncharacterized protein</fullName>
    </submittedName>
</protein>
<evidence type="ECO:0000313" key="1">
    <source>
        <dbReference type="EMBL" id="SHJ17836.1"/>
    </source>
</evidence>
<organism evidence="1 2">
    <name type="scientific">Arenibacter nanhaiticus</name>
    <dbReference type="NCBI Taxonomy" id="558155"/>
    <lineage>
        <taxon>Bacteria</taxon>
        <taxon>Pseudomonadati</taxon>
        <taxon>Bacteroidota</taxon>
        <taxon>Flavobacteriia</taxon>
        <taxon>Flavobacteriales</taxon>
        <taxon>Flavobacteriaceae</taxon>
        <taxon>Arenibacter</taxon>
    </lineage>
</organism>
<reference evidence="1 2" key="1">
    <citation type="submission" date="2016-11" db="EMBL/GenBank/DDBJ databases">
        <authorList>
            <person name="Jaros S."/>
            <person name="Januszkiewicz K."/>
            <person name="Wedrychowicz H."/>
        </authorList>
    </citation>
    <scope>NUCLEOTIDE SEQUENCE [LARGE SCALE GENOMIC DNA]</scope>
    <source>
        <strain evidence="1 2">CGMCC 1.8863</strain>
    </source>
</reference>
<accession>A0A1M6H6P0</accession>
<dbReference type="EMBL" id="FQYX01000013">
    <property type="protein sequence ID" value="SHJ17836.1"/>
    <property type="molecule type" value="Genomic_DNA"/>
</dbReference>
<name>A0A1M6H6P0_9FLAO</name>
<dbReference type="RefSeq" id="WP_143150486.1">
    <property type="nucleotide sequence ID" value="NZ_FQYX01000013.1"/>
</dbReference>
<evidence type="ECO:0000313" key="2">
    <source>
        <dbReference type="Proteomes" id="UP000184231"/>
    </source>
</evidence>
<dbReference type="OrthoDB" id="9808953at2"/>
<dbReference type="AlphaFoldDB" id="A0A1M6H6P0"/>
<keyword evidence="2" id="KW-1185">Reference proteome</keyword>
<dbReference type="Proteomes" id="UP000184231">
    <property type="component" value="Unassembled WGS sequence"/>
</dbReference>